<dbReference type="InterPro" id="IPR035906">
    <property type="entry name" value="MetI-like_sf"/>
</dbReference>
<reference evidence="12" key="1">
    <citation type="submission" date="2016-10" db="EMBL/GenBank/DDBJ databases">
        <authorList>
            <person name="Varghese N."/>
            <person name="Submissions S."/>
        </authorList>
    </citation>
    <scope>NUCLEOTIDE SEQUENCE [LARGE SCALE GENOMIC DNA]</scope>
    <source>
        <strain evidence="12">DSM 16477</strain>
    </source>
</reference>
<dbReference type="CDD" id="cd06261">
    <property type="entry name" value="TM_PBP2"/>
    <property type="match status" value="1"/>
</dbReference>
<keyword evidence="5" id="KW-0997">Cell inner membrane</keyword>
<dbReference type="InterPro" id="IPR000515">
    <property type="entry name" value="MetI-like"/>
</dbReference>
<keyword evidence="6 9" id="KW-0812">Transmembrane</keyword>
<feature type="transmembrane region" description="Helical" evidence="9">
    <location>
        <begin position="20"/>
        <end position="42"/>
    </location>
</feature>
<dbReference type="Proteomes" id="UP000199399">
    <property type="component" value="Unassembled WGS sequence"/>
</dbReference>
<dbReference type="PANTHER" id="PTHR30614">
    <property type="entry name" value="MEMBRANE COMPONENT OF AMINO ACID ABC TRANSPORTER"/>
    <property type="match status" value="1"/>
</dbReference>
<keyword evidence="3 9" id="KW-0813">Transport</keyword>
<accession>A0A1G7Z219</accession>
<proteinExistence type="inferred from homology"/>
<evidence type="ECO:0000256" key="2">
    <source>
        <dbReference type="ARBA" id="ARBA00010072"/>
    </source>
</evidence>
<feature type="transmembrane region" description="Helical" evidence="9">
    <location>
        <begin position="54"/>
        <end position="77"/>
    </location>
</feature>
<organism evidence="11 12">
    <name type="scientific">Sulfitobacter delicatus</name>
    <dbReference type="NCBI Taxonomy" id="218672"/>
    <lineage>
        <taxon>Bacteria</taxon>
        <taxon>Pseudomonadati</taxon>
        <taxon>Pseudomonadota</taxon>
        <taxon>Alphaproteobacteria</taxon>
        <taxon>Rhodobacterales</taxon>
        <taxon>Roseobacteraceae</taxon>
        <taxon>Sulfitobacter</taxon>
    </lineage>
</organism>
<dbReference type="PANTHER" id="PTHR30614:SF10">
    <property type="entry name" value="ARGININE ABC TRANSPORTER PERMEASE PROTEIN ARTM"/>
    <property type="match status" value="1"/>
</dbReference>
<dbReference type="EMBL" id="FNBP01000018">
    <property type="protein sequence ID" value="SDH02753.1"/>
    <property type="molecule type" value="Genomic_DNA"/>
</dbReference>
<dbReference type="NCBIfam" id="TIGR01726">
    <property type="entry name" value="HEQRo_perm_3TM"/>
    <property type="match status" value="1"/>
</dbReference>
<comment type="similarity">
    <text evidence="2">Belongs to the binding-protein-dependent transport system permease family. HisMQ subfamily.</text>
</comment>
<evidence type="ECO:0000256" key="9">
    <source>
        <dbReference type="RuleBase" id="RU363032"/>
    </source>
</evidence>
<evidence type="ECO:0000259" key="10">
    <source>
        <dbReference type="PROSITE" id="PS50928"/>
    </source>
</evidence>
<gene>
    <name evidence="11" type="ORF">SAMN04489759_11826</name>
</gene>
<evidence type="ECO:0000256" key="5">
    <source>
        <dbReference type="ARBA" id="ARBA00022519"/>
    </source>
</evidence>
<dbReference type="Pfam" id="PF00528">
    <property type="entry name" value="BPD_transp_1"/>
    <property type="match status" value="1"/>
</dbReference>
<dbReference type="STRING" id="218672.SAMN04489759_11826"/>
<keyword evidence="4" id="KW-1003">Cell membrane</keyword>
<evidence type="ECO:0000313" key="11">
    <source>
        <dbReference type="EMBL" id="SDH02753.1"/>
    </source>
</evidence>
<keyword evidence="7 9" id="KW-1133">Transmembrane helix</keyword>
<feature type="transmembrane region" description="Helical" evidence="9">
    <location>
        <begin position="197"/>
        <end position="219"/>
    </location>
</feature>
<comment type="subcellular location">
    <subcellularLocation>
        <location evidence="1">Cell inner membrane</location>
        <topology evidence="1">Multi-pass membrane protein</topology>
    </subcellularLocation>
    <subcellularLocation>
        <location evidence="9">Cell membrane</location>
        <topology evidence="9">Multi-pass membrane protein</topology>
    </subcellularLocation>
</comment>
<evidence type="ECO:0000256" key="3">
    <source>
        <dbReference type="ARBA" id="ARBA00022448"/>
    </source>
</evidence>
<keyword evidence="12" id="KW-1185">Reference proteome</keyword>
<dbReference type="Gene3D" id="1.10.3720.10">
    <property type="entry name" value="MetI-like"/>
    <property type="match status" value="1"/>
</dbReference>
<protein>
    <submittedName>
        <fullName evidence="11">Amino acid ABC transporter membrane protein 2, PAAT family</fullName>
    </submittedName>
</protein>
<dbReference type="GO" id="GO:0022857">
    <property type="term" value="F:transmembrane transporter activity"/>
    <property type="evidence" value="ECO:0007669"/>
    <property type="project" value="InterPro"/>
</dbReference>
<feature type="domain" description="ABC transmembrane type-1" evidence="10">
    <location>
        <begin position="18"/>
        <end position="216"/>
    </location>
</feature>
<dbReference type="GO" id="GO:0006865">
    <property type="term" value="P:amino acid transport"/>
    <property type="evidence" value="ECO:0007669"/>
    <property type="project" value="TreeGrafter"/>
</dbReference>
<evidence type="ECO:0000256" key="7">
    <source>
        <dbReference type="ARBA" id="ARBA00022989"/>
    </source>
</evidence>
<keyword evidence="8 9" id="KW-0472">Membrane</keyword>
<evidence type="ECO:0000256" key="8">
    <source>
        <dbReference type="ARBA" id="ARBA00023136"/>
    </source>
</evidence>
<feature type="transmembrane region" description="Helical" evidence="9">
    <location>
        <begin position="97"/>
        <end position="116"/>
    </location>
</feature>
<evidence type="ECO:0000256" key="1">
    <source>
        <dbReference type="ARBA" id="ARBA00004429"/>
    </source>
</evidence>
<evidence type="ECO:0000313" key="12">
    <source>
        <dbReference type="Proteomes" id="UP000199399"/>
    </source>
</evidence>
<dbReference type="InterPro" id="IPR010065">
    <property type="entry name" value="AA_ABC_transptr_permease_3TM"/>
</dbReference>
<evidence type="ECO:0000256" key="4">
    <source>
        <dbReference type="ARBA" id="ARBA00022475"/>
    </source>
</evidence>
<name>A0A1G7Z219_9RHOB</name>
<evidence type="ECO:0000256" key="6">
    <source>
        <dbReference type="ARBA" id="ARBA00022692"/>
    </source>
</evidence>
<sequence>MIDFGFLWQAFVRLIAGLPITLELAATAILVGTVLATALAIVAHLRVPVASQCVAFFVFCIRGSPLLLQMFIIYYGLGQFRHELQSWGVWPFFREPYWCAITALVLSVGAYGSEIIRGGLKSVSAGLIEAARACGMSGFLLYRRIILPIAFRQALPAYGNEVILAVKATSLASTITIMEVTGIAAELISQTFRAFEVFIVAGAIYLTLNFIITRLIALLEYRLSPHQRDLPVKTNIEARP</sequence>
<dbReference type="RefSeq" id="WP_033967478.1">
    <property type="nucleotide sequence ID" value="NZ_FNBP01000018.1"/>
</dbReference>
<dbReference type="PROSITE" id="PS50928">
    <property type="entry name" value="ABC_TM1"/>
    <property type="match status" value="1"/>
</dbReference>
<dbReference type="InterPro" id="IPR043429">
    <property type="entry name" value="ArtM/GltK/GlnP/TcyL/YhdX-like"/>
</dbReference>
<dbReference type="SUPFAM" id="SSF161098">
    <property type="entry name" value="MetI-like"/>
    <property type="match status" value="1"/>
</dbReference>
<dbReference type="AlphaFoldDB" id="A0A1G7Z219"/>
<dbReference type="GO" id="GO:0043190">
    <property type="term" value="C:ATP-binding cassette (ABC) transporter complex"/>
    <property type="evidence" value="ECO:0007669"/>
    <property type="project" value="InterPro"/>
</dbReference>